<evidence type="ECO:0000313" key="6">
    <source>
        <dbReference type="EMBL" id="MBD2865107.1"/>
    </source>
</evidence>
<dbReference type="InterPro" id="IPR006633">
    <property type="entry name" value="Carb-bd_sugar_hydrolysis-dom"/>
</dbReference>
<dbReference type="RefSeq" id="WP_190930730.1">
    <property type="nucleotide sequence ID" value="NZ_JACXJA010000037.1"/>
</dbReference>
<dbReference type="InterPro" id="IPR022441">
    <property type="entry name" value="Para_beta_helix_rpt-2"/>
</dbReference>
<dbReference type="PANTHER" id="PTHR22990:SF15">
    <property type="entry name" value="F-BOX ONLY PROTEIN 10"/>
    <property type="match status" value="1"/>
</dbReference>
<keyword evidence="4" id="KW-0472">Membrane</keyword>
<keyword evidence="4" id="KW-1133">Transmembrane helix</keyword>
<dbReference type="Proteomes" id="UP000639396">
    <property type="component" value="Unassembled WGS sequence"/>
</dbReference>
<dbReference type="InterPro" id="IPR012334">
    <property type="entry name" value="Pectin_lyas_fold"/>
</dbReference>
<dbReference type="SMART" id="SM00710">
    <property type="entry name" value="PbH1"/>
    <property type="match status" value="11"/>
</dbReference>
<protein>
    <submittedName>
        <fullName evidence="6">Right-handed parallel beta-helix repeat-containing protein</fullName>
    </submittedName>
</protein>
<dbReference type="NCBIfam" id="TIGR03804">
    <property type="entry name" value="para_beta_helix"/>
    <property type="match status" value="3"/>
</dbReference>
<dbReference type="InterPro" id="IPR006626">
    <property type="entry name" value="PbH1"/>
</dbReference>
<dbReference type="PANTHER" id="PTHR22990">
    <property type="entry name" value="F-BOX ONLY PROTEIN"/>
    <property type="match status" value="1"/>
</dbReference>
<dbReference type="EMBL" id="JACXJA010000037">
    <property type="protein sequence ID" value="MBD2865107.1"/>
    <property type="molecule type" value="Genomic_DNA"/>
</dbReference>
<evidence type="ECO:0000256" key="3">
    <source>
        <dbReference type="ARBA" id="ARBA00022786"/>
    </source>
</evidence>
<comment type="caution">
    <text evidence="6">The sequence shown here is derived from an EMBL/GenBank/DDBJ whole genome shotgun (WGS) entry which is preliminary data.</text>
</comment>
<evidence type="ECO:0000256" key="1">
    <source>
        <dbReference type="ARBA" id="ARBA00004906"/>
    </source>
</evidence>
<feature type="transmembrane region" description="Helical" evidence="4">
    <location>
        <begin position="21"/>
        <end position="42"/>
    </location>
</feature>
<keyword evidence="2" id="KW-0677">Repeat</keyword>
<accession>A0A927CDZ4</accession>
<dbReference type="InterPro" id="IPR039448">
    <property type="entry name" value="Beta_helix"/>
</dbReference>
<evidence type="ECO:0000256" key="4">
    <source>
        <dbReference type="SAM" id="Phobius"/>
    </source>
</evidence>
<keyword evidence="7" id="KW-1185">Reference proteome</keyword>
<reference evidence="6" key="1">
    <citation type="submission" date="2020-09" db="EMBL/GenBank/DDBJ databases">
        <title>A novel bacterium of genus Paenibacillus, isolated from South China Sea.</title>
        <authorList>
            <person name="Huang H."/>
            <person name="Mo K."/>
            <person name="Hu Y."/>
        </authorList>
    </citation>
    <scope>NUCLEOTIDE SEQUENCE</scope>
    <source>
        <strain evidence="6">IB182363</strain>
    </source>
</reference>
<dbReference type="InterPro" id="IPR051550">
    <property type="entry name" value="SCF-Subunits/Alg-Epimerases"/>
</dbReference>
<evidence type="ECO:0000259" key="5">
    <source>
        <dbReference type="SMART" id="SM00722"/>
    </source>
</evidence>
<dbReference type="SMART" id="SM00722">
    <property type="entry name" value="CASH"/>
    <property type="match status" value="1"/>
</dbReference>
<dbReference type="PROSITE" id="PS51318">
    <property type="entry name" value="TAT"/>
    <property type="match status" value="1"/>
</dbReference>
<dbReference type="Pfam" id="PF13229">
    <property type="entry name" value="Beta_helix"/>
    <property type="match status" value="2"/>
</dbReference>
<keyword evidence="4" id="KW-0812">Transmembrane</keyword>
<dbReference type="InterPro" id="IPR006311">
    <property type="entry name" value="TAT_signal"/>
</dbReference>
<keyword evidence="3" id="KW-0833">Ubl conjugation pathway</keyword>
<sequence length="531" mass="56866">MSKEQGSAGCSSVHNTNRRRLLGYMGAAGAVAVTSVIVGGGIKMADAQAVERNGGVIRDIAEEVVTEHLAEWSTDIHNRAINVMHPPTPLVGAIGDGVADDTAAIQASLDQQGIVYLPKGVYAVDLVDGLKSLSVRSHTKVVMHPEAVIRLKPQSVERYYIVDIQNVQHVEIVGGTIEGERNSHVGSTGEWGYGIRINESSNVNVSDVSMVDCWGDGAVATGSTPSSHITFENCIFHNNRRQGLTLANTNHVRILNCVFTNTNGTAPQAGIDIEPDNHSIAENIVISNCYFENNSGNGLLLARRDNLEGNTFVRKTIVSNCTFKGNGISGVYLKNVTDITVANNVIEQNVKNGIYLGNTKECAIIGNRVLQNGNHGIHVSHSSDNIISDNSVIENASGIQVENSSANLIKSNQARRNNIHGIGISRSHHNLVDANYAKENSQGNDNAYNNISVYSNSDYNVISNNICRKGDLAFKPYAGIKIAETTSSSNMVSQNDCFDGGTLIGIENTASDTQFGAGNRVFDGTFSTTPN</sequence>
<evidence type="ECO:0000256" key="2">
    <source>
        <dbReference type="ARBA" id="ARBA00022737"/>
    </source>
</evidence>
<comment type="pathway">
    <text evidence="1">Protein modification; protein ubiquitination.</text>
</comment>
<feature type="domain" description="Carbohydrate-binding/sugar hydrolysis" evidence="5">
    <location>
        <begin position="293"/>
        <end position="425"/>
    </location>
</feature>
<gene>
    <name evidence="6" type="ORF">IDH45_24300</name>
</gene>
<dbReference type="AlphaFoldDB" id="A0A927CDZ4"/>
<proteinExistence type="predicted"/>
<organism evidence="6 7">
    <name type="scientific">Paenibacillus oceani</name>
    <dbReference type="NCBI Taxonomy" id="2772510"/>
    <lineage>
        <taxon>Bacteria</taxon>
        <taxon>Bacillati</taxon>
        <taxon>Bacillota</taxon>
        <taxon>Bacilli</taxon>
        <taxon>Bacillales</taxon>
        <taxon>Paenibacillaceae</taxon>
        <taxon>Paenibacillus</taxon>
    </lineage>
</organism>
<dbReference type="InterPro" id="IPR011050">
    <property type="entry name" value="Pectin_lyase_fold/virulence"/>
</dbReference>
<dbReference type="Gene3D" id="2.160.20.10">
    <property type="entry name" value="Single-stranded right-handed beta-helix, Pectin lyase-like"/>
    <property type="match status" value="1"/>
</dbReference>
<evidence type="ECO:0000313" key="7">
    <source>
        <dbReference type="Proteomes" id="UP000639396"/>
    </source>
</evidence>
<name>A0A927CDZ4_9BACL</name>
<dbReference type="SUPFAM" id="SSF51126">
    <property type="entry name" value="Pectin lyase-like"/>
    <property type="match status" value="2"/>
</dbReference>